<dbReference type="PROSITE" id="PS00769">
    <property type="entry name" value="TRANSTHYRETIN_2"/>
    <property type="match status" value="1"/>
</dbReference>
<evidence type="ECO:0000259" key="9">
    <source>
        <dbReference type="SMART" id="SM00095"/>
    </source>
</evidence>
<keyword evidence="5 8" id="KW-0659">Purine metabolism</keyword>
<dbReference type="Gene3D" id="2.60.40.180">
    <property type="entry name" value="Transthyretin/hydroxyisourate hydrolase domain"/>
    <property type="match status" value="1"/>
</dbReference>
<dbReference type="PANTHER" id="PTHR10395:SF7">
    <property type="entry name" value="5-HYDROXYISOURATE HYDROLASE"/>
    <property type="match status" value="1"/>
</dbReference>
<dbReference type="Proteomes" id="UP000326837">
    <property type="component" value="Chromosome"/>
</dbReference>
<comment type="similarity">
    <text evidence="3 8">Belongs to the transthyretin family. 5-hydroxyisourate hydrolase subfamily.</text>
</comment>
<organism evidence="10 11">
    <name type="scientific">Lacipirellula parvula</name>
    <dbReference type="NCBI Taxonomy" id="2650471"/>
    <lineage>
        <taxon>Bacteria</taxon>
        <taxon>Pseudomonadati</taxon>
        <taxon>Planctomycetota</taxon>
        <taxon>Planctomycetia</taxon>
        <taxon>Pirellulales</taxon>
        <taxon>Lacipirellulaceae</taxon>
        <taxon>Lacipirellula</taxon>
    </lineage>
</organism>
<dbReference type="CDD" id="cd05822">
    <property type="entry name" value="TLP_HIUase"/>
    <property type="match status" value="1"/>
</dbReference>
<evidence type="ECO:0000313" key="11">
    <source>
        <dbReference type="Proteomes" id="UP000326837"/>
    </source>
</evidence>
<comment type="function">
    <text evidence="2">Catalyzes the hydrolysis of 5-hydroxyisourate (HIU) to 2-oxo-4-hydroxy-4-carboxy-5-ureidoimidazoline (OHCU).</text>
</comment>
<dbReference type="SMART" id="SM00095">
    <property type="entry name" value="TR_THY"/>
    <property type="match status" value="1"/>
</dbReference>
<comment type="catalytic activity">
    <reaction evidence="1 8">
        <text>5-hydroxyisourate + H2O = 5-hydroxy-2-oxo-4-ureido-2,5-dihydro-1H-imidazole-5-carboxylate + H(+)</text>
        <dbReference type="Rhea" id="RHEA:23736"/>
        <dbReference type="ChEBI" id="CHEBI:15377"/>
        <dbReference type="ChEBI" id="CHEBI:15378"/>
        <dbReference type="ChEBI" id="CHEBI:18072"/>
        <dbReference type="ChEBI" id="CHEBI:58639"/>
        <dbReference type="EC" id="3.5.2.17"/>
    </reaction>
</comment>
<name>A0A5K7XHM8_9BACT</name>
<feature type="domain" description="Transthyretin/hydroxyisourate hydrolase" evidence="9">
    <location>
        <begin position="1"/>
        <end position="112"/>
    </location>
</feature>
<dbReference type="EMBL" id="AP021861">
    <property type="protein sequence ID" value="BBO32459.1"/>
    <property type="molecule type" value="Genomic_DNA"/>
</dbReference>
<keyword evidence="11" id="KW-1185">Reference proteome</keyword>
<dbReference type="RefSeq" id="WP_152098420.1">
    <property type="nucleotide sequence ID" value="NZ_AP021861.1"/>
</dbReference>
<dbReference type="PROSITE" id="PS00768">
    <property type="entry name" value="TRANSTHYRETIN_1"/>
    <property type="match status" value="1"/>
</dbReference>
<evidence type="ECO:0000256" key="7">
    <source>
        <dbReference type="PIRSR" id="PIRSR600895-51"/>
    </source>
</evidence>
<dbReference type="InterPro" id="IPR023416">
    <property type="entry name" value="Transthyretin/HIU_hydrolase_d"/>
</dbReference>
<feature type="binding site" evidence="7">
    <location>
        <position position="46"/>
    </location>
    <ligand>
        <name>substrate</name>
    </ligand>
</feature>
<protein>
    <recommendedName>
        <fullName evidence="8">5-hydroxyisourate hydrolase</fullName>
        <shortName evidence="8">HIU hydrolase</shortName>
        <shortName evidence="8">HIUHase</shortName>
        <ecNumber evidence="8">3.5.2.17</ecNumber>
    </recommendedName>
</protein>
<dbReference type="InterPro" id="IPR014306">
    <property type="entry name" value="Hydroxyisourate_hydrolase"/>
</dbReference>
<dbReference type="NCBIfam" id="TIGR02962">
    <property type="entry name" value="hdxy_isourate"/>
    <property type="match status" value="1"/>
</dbReference>
<evidence type="ECO:0000256" key="3">
    <source>
        <dbReference type="ARBA" id="ARBA00009850"/>
    </source>
</evidence>
<keyword evidence="6 8" id="KW-0378">Hydrolase</keyword>
<comment type="subunit">
    <text evidence="4 8">Homotetramer.</text>
</comment>
<dbReference type="Pfam" id="PF00576">
    <property type="entry name" value="Transthyretin"/>
    <property type="match status" value="1"/>
</dbReference>
<dbReference type="InterPro" id="IPR000895">
    <property type="entry name" value="Transthyretin/HIU_hydrolase"/>
</dbReference>
<evidence type="ECO:0000313" key="10">
    <source>
        <dbReference type="EMBL" id="BBO32459.1"/>
    </source>
</evidence>
<proteinExistence type="inferred from homology"/>
<dbReference type="InterPro" id="IPR036817">
    <property type="entry name" value="Transthyretin/HIU_hydrolase_sf"/>
</dbReference>
<reference evidence="11" key="1">
    <citation type="submission" date="2019-10" db="EMBL/GenBank/DDBJ databases">
        <title>Lacipirellula parvula gen. nov., sp. nov., representing a lineage of planctomycetes widespread in freshwater anoxic habitats, and description of the family Lacipirellulaceae.</title>
        <authorList>
            <person name="Dedysh S.N."/>
            <person name="Kulichevskaya I.S."/>
            <person name="Beletsky A.V."/>
            <person name="Rakitin A.L."/>
            <person name="Mardanov A.V."/>
            <person name="Ivanova A.A."/>
            <person name="Saltykova V.X."/>
            <person name="Rijpstra W.I.C."/>
            <person name="Sinninghe Damste J.S."/>
            <person name="Ravin N.V."/>
        </authorList>
    </citation>
    <scope>NUCLEOTIDE SEQUENCE [LARGE SCALE GENOMIC DNA]</scope>
    <source>
        <strain evidence="11">PX69</strain>
    </source>
</reference>
<dbReference type="EC" id="3.5.2.17" evidence="8"/>
<sequence length="113" mass="12697">MSPITSHVLDTRLGRPAVGVCVTLERRDAHGSWQFLSRGATNDDGRVPGLLSEGGLTPGRHRMTFNTGSYFEEQQVEHFYPCVTIEFEIIRADEHYHVPLLLSPFGYSTYRGS</sequence>
<dbReference type="KEGG" id="lpav:PLANPX_2071"/>
<dbReference type="PANTHER" id="PTHR10395">
    <property type="entry name" value="URICASE AND TRANSTHYRETIN-RELATED"/>
    <property type="match status" value="1"/>
</dbReference>
<dbReference type="GO" id="GO:0033971">
    <property type="term" value="F:hydroxyisourate hydrolase activity"/>
    <property type="evidence" value="ECO:0007669"/>
    <property type="project" value="UniProtKB-EC"/>
</dbReference>
<feature type="binding site" evidence="7">
    <location>
        <position position="110"/>
    </location>
    <ligand>
        <name>substrate</name>
    </ligand>
</feature>
<dbReference type="InterPro" id="IPR023418">
    <property type="entry name" value="Thyroxine_BS"/>
</dbReference>
<dbReference type="InterPro" id="IPR023419">
    <property type="entry name" value="Transthyretin_CS"/>
</dbReference>
<accession>A0A5K7XHM8</accession>
<evidence type="ECO:0000256" key="5">
    <source>
        <dbReference type="ARBA" id="ARBA00022631"/>
    </source>
</evidence>
<feature type="binding site" evidence="7">
    <location>
        <position position="7"/>
    </location>
    <ligand>
        <name>substrate</name>
    </ligand>
</feature>
<dbReference type="GO" id="GO:0006144">
    <property type="term" value="P:purine nucleobase metabolic process"/>
    <property type="evidence" value="ECO:0007669"/>
    <property type="project" value="UniProtKB-KW"/>
</dbReference>
<evidence type="ECO:0000256" key="6">
    <source>
        <dbReference type="ARBA" id="ARBA00022801"/>
    </source>
</evidence>
<evidence type="ECO:0000256" key="2">
    <source>
        <dbReference type="ARBA" id="ARBA00002704"/>
    </source>
</evidence>
<evidence type="ECO:0000256" key="8">
    <source>
        <dbReference type="RuleBase" id="RU361270"/>
    </source>
</evidence>
<evidence type="ECO:0000256" key="4">
    <source>
        <dbReference type="ARBA" id="ARBA00011881"/>
    </source>
</evidence>
<dbReference type="AlphaFoldDB" id="A0A5K7XHM8"/>
<gene>
    <name evidence="10" type="ORF">PLANPX_2071</name>
</gene>
<dbReference type="PRINTS" id="PR00189">
    <property type="entry name" value="TRNSTHYRETIN"/>
</dbReference>
<dbReference type="SUPFAM" id="SSF49472">
    <property type="entry name" value="Transthyretin (synonym: prealbumin)"/>
    <property type="match status" value="1"/>
</dbReference>
<evidence type="ECO:0000256" key="1">
    <source>
        <dbReference type="ARBA" id="ARBA00001043"/>
    </source>
</evidence>